<dbReference type="EMBL" id="UGLZ01000005">
    <property type="protein sequence ID" value="STV18825.1"/>
    <property type="molecule type" value="Genomic_DNA"/>
</dbReference>
<sequence>MAPIMLVSRVLIPAIIVRPLPAVGSAEKSTPKKWPQVIPMALIK</sequence>
<keyword evidence="2" id="KW-1185">Reference proteome</keyword>
<organism evidence="1 2">
    <name type="scientific">Klebsiella pneumoniae subsp. ozaenae</name>
    <dbReference type="NCBI Taxonomy" id="574"/>
    <lineage>
        <taxon>Bacteria</taxon>
        <taxon>Pseudomonadati</taxon>
        <taxon>Pseudomonadota</taxon>
        <taxon>Gammaproteobacteria</taxon>
        <taxon>Enterobacterales</taxon>
        <taxon>Enterobacteriaceae</taxon>
        <taxon>Klebsiella/Raoultella group</taxon>
        <taxon>Klebsiella</taxon>
        <taxon>Klebsiella pneumoniae complex</taxon>
    </lineage>
</organism>
<dbReference type="AlphaFoldDB" id="A0A378ART9"/>
<protein>
    <submittedName>
        <fullName evidence="1">Uncharacterized protein</fullName>
    </submittedName>
</protein>
<name>A0A378ART9_KLEPO</name>
<dbReference type="Proteomes" id="UP000255382">
    <property type="component" value="Unassembled WGS sequence"/>
</dbReference>
<gene>
    <name evidence="1" type="ORF">NCTC5050_03061</name>
</gene>
<evidence type="ECO:0000313" key="1">
    <source>
        <dbReference type="EMBL" id="STV18825.1"/>
    </source>
</evidence>
<evidence type="ECO:0000313" key="2">
    <source>
        <dbReference type="Proteomes" id="UP000255382"/>
    </source>
</evidence>
<accession>A0A378ART9</accession>
<reference evidence="1 2" key="1">
    <citation type="submission" date="2018-06" db="EMBL/GenBank/DDBJ databases">
        <authorList>
            <consortium name="Pathogen Informatics"/>
            <person name="Doyle S."/>
        </authorList>
    </citation>
    <scope>NUCLEOTIDE SEQUENCE [LARGE SCALE GENOMIC DNA]</scope>
    <source>
        <strain evidence="1 2">NCTC5050</strain>
    </source>
</reference>
<proteinExistence type="predicted"/>